<dbReference type="GO" id="GO:0046872">
    <property type="term" value="F:metal ion binding"/>
    <property type="evidence" value="ECO:0007669"/>
    <property type="project" value="UniProtKB-KW"/>
</dbReference>
<evidence type="ECO:0000313" key="7">
    <source>
        <dbReference type="EMBL" id="GLI39043.1"/>
    </source>
</evidence>
<feature type="signal peptide" evidence="5">
    <location>
        <begin position="1"/>
        <end position="18"/>
    </location>
</feature>
<reference evidence="7" key="1">
    <citation type="submission" date="2022-12" db="EMBL/GenBank/DDBJ databases">
        <title>Reference genome sequencing for broad-spectrum identification of bacterial and archaeal isolates by mass spectrometry.</title>
        <authorList>
            <person name="Sekiguchi Y."/>
            <person name="Tourlousse D.M."/>
        </authorList>
    </citation>
    <scope>NUCLEOTIDE SEQUENCE</scope>
    <source>
        <strain evidence="7">H2</strain>
    </source>
</reference>
<sequence>MRRAVKLAILTATPVLMAAIWMDEQPAYKPYQTPVLAPPKGAVPVTGKENVSQEAVEKNPVAPTVESLEQGETLFTINCAMCHGLSSAERGPVGKKLIPPPPGLDHDTVQGLTDSDIFRAITSGFGRMPPFQGKLTVQDRWNLINYLRTRR</sequence>
<keyword evidence="1 4" id="KW-0349">Heme</keyword>
<evidence type="ECO:0000313" key="8">
    <source>
        <dbReference type="Proteomes" id="UP001144352"/>
    </source>
</evidence>
<evidence type="ECO:0000256" key="3">
    <source>
        <dbReference type="ARBA" id="ARBA00023004"/>
    </source>
</evidence>
<dbReference type="AlphaFoldDB" id="A0A9W6LCQ5"/>
<name>A0A9W6LCQ5_9BACT</name>
<dbReference type="RefSeq" id="WP_214185329.1">
    <property type="nucleotide sequence ID" value="NZ_BSDS01000002.1"/>
</dbReference>
<keyword evidence="3 4" id="KW-0408">Iron</keyword>
<dbReference type="GO" id="GO:0020037">
    <property type="term" value="F:heme binding"/>
    <property type="evidence" value="ECO:0007669"/>
    <property type="project" value="InterPro"/>
</dbReference>
<evidence type="ECO:0000256" key="2">
    <source>
        <dbReference type="ARBA" id="ARBA00022723"/>
    </source>
</evidence>
<dbReference type="PANTHER" id="PTHR40394">
    <property type="entry name" value="LIPOPROTEIN-RELATED"/>
    <property type="match status" value="1"/>
</dbReference>
<evidence type="ECO:0000256" key="1">
    <source>
        <dbReference type="ARBA" id="ARBA00022617"/>
    </source>
</evidence>
<evidence type="ECO:0000256" key="4">
    <source>
        <dbReference type="PROSITE-ProRule" id="PRU00433"/>
    </source>
</evidence>
<organism evidence="7 8">
    <name type="scientific">Geobacter hydrogenophilus</name>
    <dbReference type="NCBI Taxonomy" id="40983"/>
    <lineage>
        <taxon>Bacteria</taxon>
        <taxon>Pseudomonadati</taxon>
        <taxon>Thermodesulfobacteriota</taxon>
        <taxon>Desulfuromonadia</taxon>
        <taxon>Geobacterales</taxon>
        <taxon>Geobacteraceae</taxon>
        <taxon>Geobacter</taxon>
    </lineage>
</organism>
<keyword evidence="5" id="KW-0732">Signal</keyword>
<evidence type="ECO:0000259" key="6">
    <source>
        <dbReference type="PROSITE" id="PS51007"/>
    </source>
</evidence>
<feature type="chain" id="PRO_5040931695" description="Cytochrome c domain-containing protein" evidence="5">
    <location>
        <begin position="19"/>
        <end position="151"/>
    </location>
</feature>
<gene>
    <name evidence="7" type="ORF">GHYDROH2_25440</name>
</gene>
<keyword evidence="8" id="KW-1185">Reference proteome</keyword>
<feature type="domain" description="Cytochrome c" evidence="6">
    <location>
        <begin position="66"/>
        <end position="151"/>
    </location>
</feature>
<dbReference type="Gene3D" id="1.10.760.10">
    <property type="entry name" value="Cytochrome c-like domain"/>
    <property type="match status" value="1"/>
</dbReference>
<dbReference type="PROSITE" id="PS51007">
    <property type="entry name" value="CYTC"/>
    <property type="match status" value="1"/>
</dbReference>
<proteinExistence type="predicted"/>
<accession>A0A9W6LCQ5</accession>
<dbReference type="EMBL" id="BSDS01000002">
    <property type="protein sequence ID" value="GLI39043.1"/>
    <property type="molecule type" value="Genomic_DNA"/>
</dbReference>
<dbReference type="InterPro" id="IPR036909">
    <property type="entry name" value="Cyt_c-like_dom_sf"/>
</dbReference>
<protein>
    <recommendedName>
        <fullName evidence="6">Cytochrome c domain-containing protein</fullName>
    </recommendedName>
</protein>
<keyword evidence="2 4" id="KW-0479">Metal-binding</keyword>
<dbReference type="Pfam" id="PF13442">
    <property type="entry name" value="Cytochrome_CBB3"/>
    <property type="match status" value="1"/>
</dbReference>
<dbReference type="InterPro" id="IPR009056">
    <property type="entry name" value="Cyt_c-like_dom"/>
</dbReference>
<dbReference type="GO" id="GO:0009055">
    <property type="term" value="F:electron transfer activity"/>
    <property type="evidence" value="ECO:0007669"/>
    <property type="project" value="InterPro"/>
</dbReference>
<comment type="caution">
    <text evidence="7">The sequence shown here is derived from an EMBL/GenBank/DDBJ whole genome shotgun (WGS) entry which is preliminary data.</text>
</comment>
<evidence type="ECO:0000256" key="5">
    <source>
        <dbReference type="SAM" id="SignalP"/>
    </source>
</evidence>
<dbReference type="PANTHER" id="PTHR40394:SF2">
    <property type="entry name" value="QUINOL:CYTOCHROME C OXIDOREDUCTASE MEMBRANE PROTEIN"/>
    <property type="match status" value="1"/>
</dbReference>
<dbReference type="SUPFAM" id="SSF46626">
    <property type="entry name" value="Cytochrome c"/>
    <property type="match status" value="1"/>
</dbReference>
<dbReference type="Proteomes" id="UP001144352">
    <property type="component" value="Unassembled WGS sequence"/>
</dbReference>